<keyword evidence="4" id="KW-1185">Reference proteome</keyword>
<accession>A0A9P8WAJ2</accession>
<comment type="caution">
    <text evidence="3">The sequence shown here is derived from an EMBL/GenBank/DDBJ whole genome shotgun (WGS) entry which is preliminary data.</text>
</comment>
<evidence type="ECO:0000256" key="1">
    <source>
        <dbReference type="SAM" id="MobiDB-lite"/>
    </source>
</evidence>
<name>A0A9P8WAJ2_9HYPO</name>
<dbReference type="GO" id="GO:0009063">
    <property type="term" value="P:amino acid catabolic process"/>
    <property type="evidence" value="ECO:0007669"/>
    <property type="project" value="TreeGrafter"/>
</dbReference>
<dbReference type="Gene3D" id="3.50.50.60">
    <property type="entry name" value="FAD/NAD(P)-binding domain"/>
    <property type="match status" value="1"/>
</dbReference>
<evidence type="ECO:0000313" key="4">
    <source>
        <dbReference type="Proteomes" id="UP000777438"/>
    </source>
</evidence>
<evidence type="ECO:0000313" key="3">
    <source>
        <dbReference type="EMBL" id="KAH6893545.1"/>
    </source>
</evidence>
<dbReference type="GO" id="GO:0001716">
    <property type="term" value="F:L-amino-acid oxidase activity"/>
    <property type="evidence" value="ECO:0007669"/>
    <property type="project" value="TreeGrafter"/>
</dbReference>
<feature type="region of interest" description="Disordered" evidence="1">
    <location>
        <begin position="36"/>
        <end position="66"/>
    </location>
</feature>
<protein>
    <recommendedName>
        <fullName evidence="2">Amine oxidase domain-containing protein</fullName>
    </recommendedName>
</protein>
<dbReference type="PANTHER" id="PTHR10742">
    <property type="entry name" value="FLAVIN MONOAMINE OXIDASE"/>
    <property type="match status" value="1"/>
</dbReference>
<dbReference type="AlphaFoldDB" id="A0A9P8WAJ2"/>
<evidence type="ECO:0000259" key="2">
    <source>
        <dbReference type="Pfam" id="PF01593"/>
    </source>
</evidence>
<dbReference type="SUPFAM" id="SSF51905">
    <property type="entry name" value="FAD/NAD(P)-binding domain"/>
    <property type="match status" value="1"/>
</dbReference>
<dbReference type="PANTHER" id="PTHR10742:SF342">
    <property type="entry name" value="AMINE OXIDASE"/>
    <property type="match status" value="1"/>
</dbReference>
<dbReference type="Proteomes" id="UP000777438">
    <property type="component" value="Unassembled WGS sequence"/>
</dbReference>
<dbReference type="Gene3D" id="3.90.660.10">
    <property type="match status" value="1"/>
</dbReference>
<proteinExistence type="predicted"/>
<dbReference type="InterPro" id="IPR050281">
    <property type="entry name" value="Flavin_monoamine_oxidase"/>
</dbReference>
<sequence>MSLKLDTSQPLKAQWAYHHAIRGTLREYNRHRDELGDNLGGVPLPKDELPPPPLLVKDPPKKSEWSSLEPQTVKMGVIGAGAAGLFTAQVLEHLNARLGEKGVPLSFEYEILEAAGSDRVGGRLFTYDFGGPREAHDYYDVGAMRFPHNPVMQRTFDLFEKLGMKKVDFEANPDAPDGSLIPYYMNNGGVKKGKEPWCYNDINVWATDYTTVQEESPDKDPFLINANKTIPDDVFSVGPANVMKDNIETVRNALKQPGNAGWDLLMTYDKYSTRQFLGTAPNAPTEAGDAGKVRPPPYNYDTIEWMETFNGGTDWYDQAHSETVLENLDFDYDATTKWFCILGGAQQLAKRMQEHIAKKPTYNTRVTAIRANGQMDVDVDYKTSLGVEGTKKSYDAVINTTTLGCMRDMDLRKAGLSYPVKQAIRSLGYGGSSKCAIKFKRAWWIHDLKKHNVKKGGLGHSDLSLRTCVYPSYNIYDKEGTSAVLLCSYTWQQDADRIGSLISNNPDMVQKLKEEERLKNLLLRNLAQLHASDEMPYDEVLKLITPLYETHHAWDWYEDPNTAGAFAFFRPQQFSAMWPQLIQPSGDVVIVGEAASPHHAWVVGALESVIHGIHAWLGMNVHNNKIFIEAMKILASTDEKDKNNPFVGLPPYMENDITAWQSFFGIVHREQHLSEIGAKAKKGSELYEMLDFSRLTLAN</sequence>
<dbReference type="Gene3D" id="1.10.10.1620">
    <property type="match status" value="1"/>
</dbReference>
<dbReference type="SUPFAM" id="SSF54373">
    <property type="entry name" value="FAD-linked reductases, C-terminal domain"/>
    <property type="match status" value="1"/>
</dbReference>
<dbReference type="Pfam" id="PF01593">
    <property type="entry name" value="Amino_oxidase"/>
    <property type="match status" value="1"/>
</dbReference>
<dbReference type="EMBL" id="JAGPYM010000006">
    <property type="protein sequence ID" value="KAH6893545.1"/>
    <property type="molecule type" value="Genomic_DNA"/>
</dbReference>
<dbReference type="InterPro" id="IPR002937">
    <property type="entry name" value="Amino_oxidase"/>
</dbReference>
<reference evidence="3 4" key="1">
    <citation type="journal article" date="2021" name="Nat. Commun.">
        <title>Genetic determinants of endophytism in the Arabidopsis root mycobiome.</title>
        <authorList>
            <person name="Mesny F."/>
            <person name="Miyauchi S."/>
            <person name="Thiergart T."/>
            <person name="Pickel B."/>
            <person name="Atanasova L."/>
            <person name="Karlsson M."/>
            <person name="Huettel B."/>
            <person name="Barry K.W."/>
            <person name="Haridas S."/>
            <person name="Chen C."/>
            <person name="Bauer D."/>
            <person name="Andreopoulos W."/>
            <person name="Pangilinan J."/>
            <person name="LaButti K."/>
            <person name="Riley R."/>
            <person name="Lipzen A."/>
            <person name="Clum A."/>
            <person name="Drula E."/>
            <person name="Henrissat B."/>
            <person name="Kohler A."/>
            <person name="Grigoriev I.V."/>
            <person name="Martin F.M."/>
            <person name="Hacquard S."/>
        </authorList>
    </citation>
    <scope>NUCLEOTIDE SEQUENCE [LARGE SCALE GENOMIC DNA]</scope>
    <source>
        <strain evidence="3 4">MPI-CAGE-CH-0241</strain>
    </source>
</reference>
<dbReference type="InterPro" id="IPR036188">
    <property type="entry name" value="FAD/NAD-bd_sf"/>
</dbReference>
<dbReference type="OrthoDB" id="7777654at2759"/>
<organism evidence="3 4">
    <name type="scientific">Thelonectria olida</name>
    <dbReference type="NCBI Taxonomy" id="1576542"/>
    <lineage>
        <taxon>Eukaryota</taxon>
        <taxon>Fungi</taxon>
        <taxon>Dikarya</taxon>
        <taxon>Ascomycota</taxon>
        <taxon>Pezizomycotina</taxon>
        <taxon>Sordariomycetes</taxon>
        <taxon>Hypocreomycetidae</taxon>
        <taxon>Hypocreales</taxon>
        <taxon>Nectriaceae</taxon>
        <taxon>Thelonectria</taxon>
    </lineage>
</organism>
<gene>
    <name evidence="3" type="ORF">B0T10DRAFT_546762</name>
</gene>
<feature type="domain" description="Amine oxidase" evidence="2">
    <location>
        <begin position="83"/>
        <end position="608"/>
    </location>
</feature>